<feature type="binding site" evidence="2">
    <location>
        <position position="78"/>
    </location>
    <ligand>
        <name>substrate</name>
    </ligand>
</feature>
<feature type="active site" description="Proton acceptor" evidence="2">
    <location>
        <position position="75"/>
    </location>
</feature>
<dbReference type="Proteomes" id="UP000593591">
    <property type="component" value="Chromosome"/>
</dbReference>
<dbReference type="EC" id="2.5.1.-" evidence="2"/>
<sequence>MAKTQARDLHDIQSYAPLKHIAFIMDGNGRWAKSKMLTRSAGHRAGVAKIHEIIDCAFTDYGIYAASLFCFSTENWNRPQQEISTLFSLLKEFFNKEIDFFMETETQVRVLGELDDPRIPADILSVIHDAIERTKNNKKHVFNVLFNYGGRADILHATKMIAKDVQDGKLKVEDINDDLFKMYLYTKELSDIDLLVRTSGEERISNCFLYQLAYTELLFKEVYWPGFSKKDLADCLEEYSHRNRRFGAIKE</sequence>
<evidence type="ECO:0000313" key="3">
    <source>
        <dbReference type="EMBL" id="QOS39257.1"/>
    </source>
</evidence>
<dbReference type="Gene3D" id="3.40.1180.10">
    <property type="entry name" value="Decaprenyl diphosphate synthase-like"/>
    <property type="match status" value="1"/>
</dbReference>
<keyword evidence="2" id="KW-0479">Metal-binding</keyword>
<feature type="binding site" evidence="2">
    <location>
        <begin position="72"/>
        <end position="74"/>
    </location>
    <ligand>
        <name>substrate</name>
    </ligand>
</feature>
<evidence type="ECO:0000313" key="4">
    <source>
        <dbReference type="Proteomes" id="UP000593591"/>
    </source>
</evidence>
<name>A0A7M1XIQ5_9SPIR</name>
<feature type="binding site" evidence="2">
    <location>
        <position position="31"/>
    </location>
    <ligand>
        <name>substrate</name>
    </ligand>
</feature>
<dbReference type="GO" id="GO:0045547">
    <property type="term" value="F:ditrans,polycis-polyprenyl diphosphate synthase [(2E,6E)-farnesyl diphosphate specific] activity"/>
    <property type="evidence" value="ECO:0007669"/>
    <property type="project" value="TreeGrafter"/>
</dbReference>
<evidence type="ECO:0000256" key="1">
    <source>
        <dbReference type="ARBA" id="ARBA00022679"/>
    </source>
</evidence>
<dbReference type="PANTHER" id="PTHR10291:SF0">
    <property type="entry name" value="DEHYDRODOLICHYL DIPHOSPHATE SYNTHASE 2"/>
    <property type="match status" value="1"/>
</dbReference>
<gene>
    <name evidence="3" type="primary">uppS</name>
    <name evidence="3" type="ORF">DYE49_01840</name>
</gene>
<feature type="binding site" evidence="2">
    <location>
        <position position="76"/>
    </location>
    <ligand>
        <name>substrate</name>
    </ligand>
</feature>
<dbReference type="HAMAP" id="MF_01139">
    <property type="entry name" value="ISPT"/>
    <property type="match status" value="1"/>
</dbReference>
<protein>
    <recommendedName>
        <fullName evidence="2">Isoprenyl transferase</fullName>
        <ecNumber evidence="2">2.5.1.-</ecNumber>
    </recommendedName>
</protein>
<keyword evidence="2" id="KW-0460">Magnesium</keyword>
<dbReference type="PANTHER" id="PTHR10291">
    <property type="entry name" value="DEHYDRODOLICHYL DIPHOSPHATE SYNTHASE FAMILY MEMBER"/>
    <property type="match status" value="1"/>
</dbReference>
<feature type="binding site" evidence="2">
    <location>
        <begin position="203"/>
        <end position="205"/>
    </location>
    <ligand>
        <name>substrate</name>
    </ligand>
</feature>
<dbReference type="GO" id="GO:0016094">
    <property type="term" value="P:polyprenol biosynthetic process"/>
    <property type="evidence" value="ECO:0007669"/>
    <property type="project" value="TreeGrafter"/>
</dbReference>
<dbReference type="NCBIfam" id="TIGR00055">
    <property type="entry name" value="uppS"/>
    <property type="match status" value="1"/>
</dbReference>
<feature type="binding site" evidence="2">
    <location>
        <position position="26"/>
    </location>
    <ligand>
        <name>Mg(2+)</name>
        <dbReference type="ChEBI" id="CHEBI:18420"/>
    </ligand>
</feature>
<accession>A0A7M1XIQ5</accession>
<proteinExistence type="inferred from homology"/>
<feature type="binding site" evidence="2">
    <location>
        <position position="197"/>
    </location>
    <ligand>
        <name>substrate</name>
    </ligand>
</feature>
<organism evidence="3 4">
    <name type="scientific">Treponema rectale</name>
    <dbReference type="NCBI Taxonomy" id="744512"/>
    <lineage>
        <taxon>Bacteria</taxon>
        <taxon>Pseudomonadati</taxon>
        <taxon>Spirochaetota</taxon>
        <taxon>Spirochaetia</taxon>
        <taxon>Spirochaetales</taxon>
        <taxon>Treponemataceae</taxon>
        <taxon>Treponema</taxon>
    </lineage>
</organism>
<comment type="similarity">
    <text evidence="2">Belongs to the UPP synthase family.</text>
</comment>
<feature type="binding site" evidence="2">
    <location>
        <position position="43"/>
    </location>
    <ligand>
        <name>substrate</name>
    </ligand>
</feature>
<feature type="binding site" evidence="2">
    <location>
        <position position="39"/>
    </location>
    <ligand>
        <name>substrate</name>
    </ligand>
</feature>
<keyword evidence="1 2" id="KW-0808">Transferase</keyword>
<dbReference type="KEGG" id="trc:DYE49_01840"/>
<dbReference type="AlphaFoldDB" id="A0A7M1XIQ5"/>
<dbReference type="InterPro" id="IPR036424">
    <property type="entry name" value="UPP_synth-like_sf"/>
</dbReference>
<comment type="function">
    <text evidence="2">Catalyzes the condensation of isopentenyl diphosphate (IPP) with allylic pyrophosphates generating different type of terpenoids.</text>
</comment>
<dbReference type="Pfam" id="PF01255">
    <property type="entry name" value="Prenyltransf"/>
    <property type="match status" value="1"/>
</dbReference>
<reference evidence="3 4" key="1">
    <citation type="submission" date="2018-08" db="EMBL/GenBank/DDBJ databases">
        <title>The first complete genome of Treponema rectale (CHPAT), a commensal spirochete of the bovine rectum.</title>
        <authorList>
            <person name="Staton G.J."/>
            <person name="Clegg S.R."/>
            <person name="Carter S.D."/>
            <person name="Radford A.D."/>
            <person name="Darby A."/>
            <person name="Hall N."/>
            <person name="Birtles R.J."/>
            <person name="Evans N.J."/>
        </authorList>
    </citation>
    <scope>NUCLEOTIDE SEQUENCE [LARGE SCALE GENOMIC DNA]</scope>
    <source>
        <strain evidence="3 4">CHPA</strain>
    </source>
</reference>
<comment type="cofactor">
    <cofactor evidence="2">
        <name>Mg(2+)</name>
        <dbReference type="ChEBI" id="CHEBI:18420"/>
    </cofactor>
    <text evidence="2">Binds 2 magnesium ions per subunit.</text>
</comment>
<feature type="binding site" evidence="2">
    <location>
        <position position="216"/>
    </location>
    <ligand>
        <name>Mg(2+)</name>
        <dbReference type="ChEBI" id="CHEBI:18420"/>
    </ligand>
</feature>
<feature type="active site" evidence="2">
    <location>
        <position position="26"/>
    </location>
</feature>
<dbReference type="CDD" id="cd00475">
    <property type="entry name" value="Cis_IPPS"/>
    <property type="match status" value="1"/>
</dbReference>
<feature type="binding site" evidence="2">
    <location>
        <begin position="27"/>
        <end position="30"/>
    </location>
    <ligand>
        <name>substrate</name>
    </ligand>
</feature>
<dbReference type="GO" id="GO:0000287">
    <property type="term" value="F:magnesium ion binding"/>
    <property type="evidence" value="ECO:0007669"/>
    <property type="project" value="UniProtKB-UniRule"/>
</dbReference>
<dbReference type="InterPro" id="IPR001441">
    <property type="entry name" value="UPP_synth-like"/>
</dbReference>
<comment type="subunit">
    <text evidence="2">Homodimer.</text>
</comment>
<dbReference type="EMBL" id="CP031517">
    <property type="protein sequence ID" value="QOS39257.1"/>
    <property type="molecule type" value="Genomic_DNA"/>
</dbReference>
<dbReference type="SUPFAM" id="SSF64005">
    <property type="entry name" value="Undecaprenyl diphosphate synthase"/>
    <property type="match status" value="1"/>
</dbReference>
<evidence type="ECO:0000256" key="2">
    <source>
        <dbReference type="HAMAP-Rule" id="MF_01139"/>
    </source>
</evidence>